<evidence type="ECO:0000256" key="3">
    <source>
        <dbReference type="ARBA" id="ARBA00023125"/>
    </source>
</evidence>
<dbReference type="CDD" id="cd00383">
    <property type="entry name" value="trans_reg_C"/>
    <property type="match status" value="1"/>
</dbReference>
<dbReference type="RefSeq" id="WP_094831459.1">
    <property type="nucleotide sequence ID" value="NZ_NEVR01000002.1"/>
</dbReference>
<accession>A0ABX4F078</accession>
<evidence type="ECO:0000256" key="5">
    <source>
        <dbReference type="SAM" id="MobiDB-lite"/>
    </source>
</evidence>
<keyword evidence="8" id="KW-1185">Reference proteome</keyword>
<feature type="compositionally biased region" description="Low complexity" evidence="5">
    <location>
        <begin position="14"/>
        <end position="23"/>
    </location>
</feature>
<dbReference type="PANTHER" id="PTHR48111">
    <property type="entry name" value="REGULATOR OF RPOS"/>
    <property type="match status" value="1"/>
</dbReference>
<keyword evidence="1" id="KW-0597">Phosphoprotein</keyword>
<feature type="DNA-binding region" description="OmpR/PhoB-type" evidence="4">
    <location>
        <begin position="200"/>
        <end position="299"/>
    </location>
</feature>
<dbReference type="InterPro" id="IPR016032">
    <property type="entry name" value="Sig_transdc_resp-reg_C-effctor"/>
</dbReference>
<dbReference type="EMBL" id="NEVR01000002">
    <property type="protein sequence ID" value="OZI65417.1"/>
    <property type="molecule type" value="Genomic_DNA"/>
</dbReference>
<dbReference type="PROSITE" id="PS51755">
    <property type="entry name" value="OMPR_PHOB"/>
    <property type="match status" value="1"/>
</dbReference>
<name>A0ABX4F078_9BORD</name>
<dbReference type="Gene3D" id="1.10.10.10">
    <property type="entry name" value="Winged helix-like DNA-binding domain superfamily/Winged helix DNA-binding domain"/>
    <property type="match status" value="1"/>
</dbReference>
<evidence type="ECO:0000313" key="7">
    <source>
        <dbReference type="EMBL" id="OZI65417.1"/>
    </source>
</evidence>
<evidence type="ECO:0000256" key="4">
    <source>
        <dbReference type="PROSITE-ProRule" id="PRU01091"/>
    </source>
</evidence>
<dbReference type="InterPro" id="IPR036388">
    <property type="entry name" value="WH-like_DNA-bd_sf"/>
</dbReference>
<keyword evidence="3 4" id="KW-0238">DNA-binding</keyword>
<dbReference type="InterPro" id="IPR001867">
    <property type="entry name" value="OmpR/PhoB-type_DNA-bd"/>
</dbReference>
<dbReference type="InterPro" id="IPR039420">
    <property type="entry name" value="WalR-like"/>
</dbReference>
<organism evidence="7 8">
    <name type="scientific">Bordetella genomosp. 1</name>
    <dbReference type="NCBI Taxonomy" id="1395607"/>
    <lineage>
        <taxon>Bacteria</taxon>
        <taxon>Pseudomonadati</taxon>
        <taxon>Pseudomonadota</taxon>
        <taxon>Betaproteobacteria</taxon>
        <taxon>Burkholderiales</taxon>
        <taxon>Alcaligenaceae</taxon>
        <taxon>Bordetella</taxon>
    </lineage>
</organism>
<proteinExistence type="predicted"/>
<keyword evidence="2" id="KW-0902">Two-component regulatory system</keyword>
<reference evidence="7 8" key="1">
    <citation type="submission" date="2017-05" db="EMBL/GenBank/DDBJ databases">
        <title>Complete and WGS of Bordetella genogroups.</title>
        <authorList>
            <person name="Spilker T."/>
            <person name="Lipuma J."/>
        </authorList>
    </citation>
    <scope>NUCLEOTIDE SEQUENCE [LARGE SCALE GENOMIC DNA]</scope>
    <source>
        <strain evidence="7 8">AU9795</strain>
    </source>
</reference>
<comment type="caution">
    <text evidence="7">The sequence shown here is derived from an EMBL/GenBank/DDBJ whole genome shotgun (WGS) entry which is preliminary data.</text>
</comment>
<dbReference type="Pfam" id="PF00486">
    <property type="entry name" value="Trans_reg_C"/>
    <property type="match status" value="1"/>
</dbReference>
<sequence>MVLNASAHLSPSDPAAGPASGRRPAAVAAAAPAPWLLILAHDAQRRQQLAQWCATAGFQCRAYAAISALPALLHGGPGGPCAPLEQPDSLDPPGPLGPPDPLGPAAPGDPRNPSGAAALMLIDSAQPTGLTAQALAWAREQGQGRIGVLALVPAGRAEASIAALLQAGADDYLEEPATPVLARAKLWALLRRVQQRQVGGHRETYGEFLFDLDAHEVLRSRERIHLTPKEFSVALLLFRHQGQPMSRLVIQQSVWQHAAPLITRTIDTHVCIVRAKLRLRPEHGYRLKTIYGFGYRLERVSEVERRALCALG</sequence>
<feature type="domain" description="OmpR/PhoB-type" evidence="6">
    <location>
        <begin position="200"/>
        <end position="299"/>
    </location>
</feature>
<dbReference type="SMART" id="SM00862">
    <property type="entry name" value="Trans_reg_C"/>
    <property type="match status" value="1"/>
</dbReference>
<dbReference type="PANTHER" id="PTHR48111:SF40">
    <property type="entry name" value="PHOSPHATE REGULON TRANSCRIPTIONAL REGULATORY PROTEIN PHOB"/>
    <property type="match status" value="1"/>
</dbReference>
<feature type="region of interest" description="Disordered" evidence="5">
    <location>
        <begin position="80"/>
        <end position="116"/>
    </location>
</feature>
<gene>
    <name evidence="7" type="ORF">CAL27_10285</name>
</gene>
<evidence type="ECO:0000313" key="8">
    <source>
        <dbReference type="Proteomes" id="UP000216354"/>
    </source>
</evidence>
<evidence type="ECO:0000256" key="1">
    <source>
        <dbReference type="ARBA" id="ARBA00022553"/>
    </source>
</evidence>
<evidence type="ECO:0000259" key="6">
    <source>
        <dbReference type="PROSITE" id="PS51755"/>
    </source>
</evidence>
<feature type="region of interest" description="Disordered" evidence="5">
    <location>
        <begin position="1"/>
        <end position="23"/>
    </location>
</feature>
<dbReference type="SUPFAM" id="SSF46894">
    <property type="entry name" value="C-terminal effector domain of the bipartite response regulators"/>
    <property type="match status" value="1"/>
</dbReference>
<dbReference type="Proteomes" id="UP000216354">
    <property type="component" value="Unassembled WGS sequence"/>
</dbReference>
<evidence type="ECO:0000256" key="2">
    <source>
        <dbReference type="ARBA" id="ARBA00023012"/>
    </source>
</evidence>
<protein>
    <recommendedName>
        <fullName evidence="6">OmpR/PhoB-type domain-containing protein</fullName>
    </recommendedName>
</protein>
<feature type="compositionally biased region" description="Pro residues" evidence="5">
    <location>
        <begin position="90"/>
        <end position="104"/>
    </location>
</feature>